<organism evidence="1 2">
    <name type="scientific">Artomyces pyxidatus</name>
    <dbReference type="NCBI Taxonomy" id="48021"/>
    <lineage>
        <taxon>Eukaryota</taxon>
        <taxon>Fungi</taxon>
        <taxon>Dikarya</taxon>
        <taxon>Basidiomycota</taxon>
        <taxon>Agaricomycotina</taxon>
        <taxon>Agaricomycetes</taxon>
        <taxon>Russulales</taxon>
        <taxon>Auriscalpiaceae</taxon>
        <taxon>Artomyces</taxon>
    </lineage>
</organism>
<name>A0ACB8SNX7_9AGAM</name>
<gene>
    <name evidence="1" type="ORF">BV25DRAFT_1812228</name>
</gene>
<dbReference type="EMBL" id="MU277245">
    <property type="protein sequence ID" value="KAI0057578.1"/>
    <property type="molecule type" value="Genomic_DNA"/>
</dbReference>
<reference evidence="1" key="1">
    <citation type="submission" date="2021-03" db="EMBL/GenBank/DDBJ databases">
        <authorList>
            <consortium name="DOE Joint Genome Institute"/>
            <person name="Ahrendt S."/>
            <person name="Looney B.P."/>
            <person name="Miyauchi S."/>
            <person name="Morin E."/>
            <person name="Drula E."/>
            <person name="Courty P.E."/>
            <person name="Chicoki N."/>
            <person name="Fauchery L."/>
            <person name="Kohler A."/>
            <person name="Kuo A."/>
            <person name="Labutti K."/>
            <person name="Pangilinan J."/>
            <person name="Lipzen A."/>
            <person name="Riley R."/>
            <person name="Andreopoulos W."/>
            <person name="He G."/>
            <person name="Johnson J."/>
            <person name="Barry K.W."/>
            <person name="Grigoriev I.V."/>
            <person name="Nagy L."/>
            <person name="Hibbett D."/>
            <person name="Henrissat B."/>
            <person name="Matheny P.B."/>
            <person name="Labbe J."/>
            <person name="Martin F."/>
        </authorList>
    </citation>
    <scope>NUCLEOTIDE SEQUENCE</scope>
    <source>
        <strain evidence="1">HHB10654</strain>
    </source>
</reference>
<comment type="caution">
    <text evidence="1">The sequence shown here is derived from an EMBL/GenBank/DDBJ whole genome shotgun (WGS) entry which is preliminary data.</text>
</comment>
<accession>A0ACB8SNX7</accession>
<feature type="non-terminal residue" evidence="1">
    <location>
        <position position="74"/>
    </location>
</feature>
<evidence type="ECO:0000313" key="1">
    <source>
        <dbReference type="EMBL" id="KAI0057578.1"/>
    </source>
</evidence>
<proteinExistence type="predicted"/>
<protein>
    <submittedName>
        <fullName evidence="1">Uncharacterized protein</fullName>
    </submittedName>
</protein>
<sequence length="74" mass="8334">MRHYGGWQDARRCLPGTRARYLARIDDWICDLNQPSVFWLNGVAGVGKSTIATEVAARLHAQGAIYSCFFFDRG</sequence>
<keyword evidence="2" id="KW-1185">Reference proteome</keyword>
<dbReference type="Proteomes" id="UP000814140">
    <property type="component" value="Unassembled WGS sequence"/>
</dbReference>
<reference evidence="1" key="2">
    <citation type="journal article" date="2022" name="New Phytol.">
        <title>Evolutionary transition to the ectomycorrhizal habit in the genomes of a hyperdiverse lineage of mushroom-forming fungi.</title>
        <authorList>
            <person name="Looney B."/>
            <person name="Miyauchi S."/>
            <person name="Morin E."/>
            <person name="Drula E."/>
            <person name="Courty P.E."/>
            <person name="Kohler A."/>
            <person name="Kuo A."/>
            <person name="LaButti K."/>
            <person name="Pangilinan J."/>
            <person name="Lipzen A."/>
            <person name="Riley R."/>
            <person name="Andreopoulos W."/>
            <person name="He G."/>
            <person name="Johnson J."/>
            <person name="Nolan M."/>
            <person name="Tritt A."/>
            <person name="Barry K.W."/>
            <person name="Grigoriev I.V."/>
            <person name="Nagy L.G."/>
            <person name="Hibbett D."/>
            <person name="Henrissat B."/>
            <person name="Matheny P.B."/>
            <person name="Labbe J."/>
            <person name="Martin F.M."/>
        </authorList>
    </citation>
    <scope>NUCLEOTIDE SEQUENCE</scope>
    <source>
        <strain evidence="1">HHB10654</strain>
    </source>
</reference>
<evidence type="ECO:0000313" key="2">
    <source>
        <dbReference type="Proteomes" id="UP000814140"/>
    </source>
</evidence>